<comment type="pathway">
    <text evidence="3 18">Phospholipid metabolism; CDP-diacylglycerol biosynthesis; CDP-diacylglycerol from sn-glycerol 3-phosphate: step 3/3.</text>
</comment>
<evidence type="ECO:0000256" key="4">
    <source>
        <dbReference type="ARBA" id="ARBA00005189"/>
    </source>
</evidence>
<name>A0A2V1ITJ5_9BACT</name>
<feature type="transmembrane region" description="Helical" evidence="19">
    <location>
        <begin position="213"/>
        <end position="233"/>
    </location>
</feature>
<evidence type="ECO:0000313" key="21">
    <source>
        <dbReference type="Proteomes" id="UP000244925"/>
    </source>
</evidence>
<keyword evidence="8" id="KW-1003">Cell membrane</keyword>
<dbReference type="AlphaFoldDB" id="A0A2V1ITJ5"/>
<keyword evidence="12 18" id="KW-0548">Nucleotidyltransferase</keyword>
<evidence type="ECO:0000256" key="8">
    <source>
        <dbReference type="ARBA" id="ARBA00022475"/>
    </source>
</evidence>
<dbReference type="GO" id="GO:0016024">
    <property type="term" value="P:CDP-diacylglycerol biosynthetic process"/>
    <property type="evidence" value="ECO:0007669"/>
    <property type="project" value="UniProtKB-UniPathway"/>
</dbReference>
<dbReference type="InterPro" id="IPR000374">
    <property type="entry name" value="PC_trans"/>
</dbReference>
<organism evidence="20 21">
    <name type="scientific">Paramuribaculum intestinale</name>
    <dbReference type="NCBI Taxonomy" id="2094151"/>
    <lineage>
        <taxon>Bacteria</taxon>
        <taxon>Pseudomonadati</taxon>
        <taxon>Bacteroidota</taxon>
        <taxon>Bacteroidia</taxon>
        <taxon>Bacteroidales</taxon>
        <taxon>Muribaculaceae</taxon>
        <taxon>Paramuribaculum</taxon>
    </lineage>
</organism>
<evidence type="ECO:0000256" key="18">
    <source>
        <dbReference type="RuleBase" id="RU003938"/>
    </source>
</evidence>
<keyword evidence="16" id="KW-0594">Phospholipid biosynthesis</keyword>
<keyword evidence="9" id="KW-0444">Lipid biosynthesis</keyword>
<dbReference type="UniPathway" id="UPA00557">
    <property type="reaction ID" value="UER00614"/>
</dbReference>
<keyword evidence="15 19" id="KW-0472">Membrane</keyword>
<comment type="catalytic activity">
    <reaction evidence="1 18">
        <text>a 1,2-diacyl-sn-glycero-3-phosphate + CTP + H(+) = a CDP-1,2-diacyl-sn-glycerol + diphosphate</text>
        <dbReference type="Rhea" id="RHEA:16229"/>
        <dbReference type="ChEBI" id="CHEBI:15378"/>
        <dbReference type="ChEBI" id="CHEBI:33019"/>
        <dbReference type="ChEBI" id="CHEBI:37563"/>
        <dbReference type="ChEBI" id="CHEBI:58332"/>
        <dbReference type="ChEBI" id="CHEBI:58608"/>
        <dbReference type="EC" id="2.7.7.41"/>
    </reaction>
</comment>
<feature type="transmembrane region" description="Helical" evidence="19">
    <location>
        <begin position="150"/>
        <end position="168"/>
    </location>
</feature>
<dbReference type="GO" id="GO:0004605">
    <property type="term" value="F:phosphatidate cytidylyltransferase activity"/>
    <property type="evidence" value="ECO:0007669"/>
    <property type="project" value="UniProtKB-EC"/>
</dbReference>
<feature type="transmembrane region" description="Helical" evidence="19">
    <location>
        <begin position="88"/>
        <end position="107"/>
    </location>
</feature>
<gene>
    <name evidence="20" type="ORF">C5O25_05630</name>
</gene>
<reference evidence="21" key="1">
    <citation type="submission" date="2018-02" db="EMBL/GenBank/DDBJ databases">
        <authorList>
            <person name="Clavel T."/>
            <person name="Strowig T."/>
        </authorList>
    </citation>
    <scope>NUCLEOTIDE SEQUENCE [LARGE SCALE GENOMIC DNA]</scope>
    <source>
        <strain evidence="21">DSM 100764</strain>
    </source>
</reference>
<evidence type="ECO:0000256" key="9">
    <source>
        <dbReference type="ARBA" id="ARBA00022516"/>
    </source>
</evidence>
<comment type="similarity">
    <text evidence="5 18">Belongs to the CDS family.</text>
</comment>
<keyword evidence="11 18" id="KW-0812">Transmembrane</keyword>
<evidence type="ECO:0000256" key="1">
    <source>
        <dbReference type="ARBA" id="ARBA00001698"/>
    </source>
</evidence>
<keyword evidence="10 18" id="KW-0808">Transferase</keyword>
<dbReference type="Proteomes" id="UP000244925">
    <property type="component" value="Unassembled WGS sequence"/>
</dbReference>
<accession>A0A2V1ITJ5</accession>
<evidence type="ECO:0000256" key="14">
    <source>
        <dbReference type="ARBA" id="ARBA00023098"/>
    </source>
</evidence>
<keyword evidence="14" id="KW-0443">Lipid metabolism</keyword>
<dbReference type="Pfam" id="PF01148">
    <property type="entry name" value="CTP_transf_1"/>
    <property type="match status" value="1"/>
</dbReference>
<feature type="transmembrane region" description="Helical" evidence="19">
    <location>
        <begin position="267"/>
        <end position="285"/>
    </location>
</feature>
<evidence type="ECO:0000256" key="12">
    <source>
        <dbReference type="ARBA" id="ARBA00022695"/>
    </source>
</evidence>
<evidence type="ECO:0000256" key="11">
    <source>
        <dbReference type="ARBA" id="ARBA00022692"/>
    </source>
</evidence>
<dbReference type="EMBL" id="PUBV01000008">
    <property type="protein sequence ID" value="PWB08075.1"/>
    <property type="molecule type" value="Genomic_DNA"/>
</dbReference>
<comment type="caution">
    <text evidence="20">The sequence shown here is derived from an EMBL/GenBank/DDBJ whole genome shotgun (WGS) entry which is preliminary data.</text>
</comment>
<dbReference type="PROSITE" id="PS01315">
    <property type="entry name" value="CDS"/>
    <property type="match status" value="1"/>
</dbReference>
<evidence type="ECO:0000256" key="5">
    <source>
        <dbReference type="ARBA" id="ARBA00010185"/>
    </source>
</evidence>
<comment type="pathway">
    <text evidence="4">Lipid metabolism.</text>
</comment>
<feature type="transmembrane region" description="Helical" evidence="19">
    <location>
        <begin position="189"/>
        <end position="207"/>
    </location>
</feature>
<evidence type="ECO:0000256" key="15">
    <source>
        <dbReference type="ARBA" id="ARBA00023136"/>
    </source>
</evidence>
<evidence type="ECO:0000256" key="10">
    <source>
        <dbReference type="ARBA" id="ARBA00022679"/>
    </source>
</evidence>
<protein>
    <recommendedName>
        <fullName evidence="7 18">Phosphatidate cytidylyltransferase</fullName>
        <ecNumber evidence="6 18">2.7.7.41</ecNumber>
    </recommendedName>
</protein>
<evidence type="ECO:0000256" key="6">
    <source>
        <dbReference type="ARBA" id="ARBA00012487"/>
    </source>
</evidence>
<dbReference type="GeneID" id="93423816"/>
<evidence type="ECO:0000256" key="17">
    <source>
        <dbReference type="ARBA" id="ARBA00023264"/>
    </source>
</evidence>
<keyword evidence="13 19" id="KW-1133">Transmembrane helix</keyword>
<dbReference type="RefSeq" id="WP_107035759.1">
    <property type="nucleotide sequence ID" value="NZ_CAOMDK010000001.1"/>
</dbReference>
<keyword evidence="21" id="KW-1185">Reference proteome</keyword>
<dbReference type="PANTHER" id="PTHR46382:SF1">
    <property type="entry name" value="PHOSPHATIDATE CYTIDYLYLTRANSFERASE"/>
    <property type="match status" value="1"/>
</dbReference>
<evidence type="ECO:0000256" key="2">
    <source>
        <dbReference type="ARBA" id="ARBA00004651"/>
    </source>
</evidence>
<sequence length="286" mass="30126">MNNLLLRSLTGLVYVALIVCSILYGGMWGLTALLALFAVLSTVELHSLCGGTGQSGTTATLIIDIAGSMAVTAAPALYATAYLHSGPWAAFATAAVPFMAYLIVRLIAQLYVTPDISPLRSLACSLSGQTYISLPLACAAAVYIMSSPSMALLMFVMIWLNDTGAFCVGSMIGRRRLFERISPKKSWEGFFGGMAFCIICAIAAGHISCGLPGYMSIGLLAAYAVAACLFATWGDLVESLLKRTLKVKDSGRLLPGHGGILDRIDSLLLVAPATLIFLSICIIAIL</sequence>
<keyword evidence="17" id="KW-1208">Phospholipid metabolism</keyword>
<proteinExistence type="inferred from homology"/>
<evidence type="ECO:0000256" key="7">
    <source>
        <dbReference type="ARBA" id="ARBA00019373"/>
    </source>
</evidence>
<feature type="transmembrane region" description="Helical" evidence="19">
    <location>
        <begin position="12"/>
        <end position="40"/>
    </location>
</feature>
<evidence type="ECO:0000313" key="20">
    <source>
        <dbReference type="EMBL" id="PWB08075.1"/>
    </source>
</evidence>
<comment type="subcellular location">
    <subcellularLocation>
        <location evidence="2">Cell membrane</location>
        <topology evidence="2">Multi-pass membrane protein</topology>
    </subcellularLocation>
</comment>
<evidence type="ECO:0000256" key="16">
    <source>
        <dbReference type="ARBA" id="ARBA00023209"/>
    </source>
</evidence>
<dbReference type="EC" id="2.7.7.41" evidence="6 18"/>
<evidence type="ECO:0000256" key="13">
    <source>
        <dbReference type="ARBA" id="ARBA00022989"/>
    </source>
</evidence>
<feature type="transmembrane region" description="Helical" evidence="19">
    <location>
        <begin position="61"/>
        <end position="82"/>
    </location>
</feature>
<dbReference type="PANTHER" id="PTHR46382">
    <property type="entry name" value="PHOSPHATIDATE CYTIDYLYLTRANSFERASE"/>
    <property type="match status" value="1"/>
</dbReference>
<evidence type="ECO:0000256" key="19">
    <source>
        <dbReference type="SAM" id="Phobius"/>
    </source>
</evidence>
<dbReference type="GO" id="GO:0005886">
    <property type="term" value="C:plasma membrane"/>
    <property type="evidence" value="ECO:0007669"/>
    <property type="project" value="UniProtKB-SubCell"/>
</dbReference>
<evidence type="ECO:0000256" key="3">
    <source>
        <dbReference type="ARBA" id="ARBA00005119"/>
    </source>
</evidence>